<name>A0AA86RFT0_9EUKA</name>
<evidence type="ECO:0000313" key="2">
    <source>
        <dbReference type="EMBL" id="CAL5988234.1"/>
    </source>
</evidence>
<comment type="caution">
    <text evidence="1">The sequence shown here is derived from an EMBL/GenBank/DDBJ whole genome shotgun (WGS) entry which is preliminary data.</text>
</comment>
<accession>A0AA86RFT0</accession>
<evidence type="ECO:0000313" key="3">
    <source>
        <dbReference type="Proteomes" id="UP001642409"/>
    </source>
</evidence>
<gene>
    <name evidence="2" type="ORF">HINF_LOCUS10273</name>
    <name evidence="1" type="ORF">HINF_LOCUS64836</name>
</gene>
<dbReference type="AlphaFoldDB" id="A0AA86RFT0"/>
<dbReference type="EMBL" id="CATOUU010001177">
    <property type="protein sequence ID" value="CAI9977191.1"/>
    <property type="molecule type" value="Genomic_DNA"/>
</dbReference>
<protein>
    <submittedName>
        <fullName evidence="2">Hypothetical_protein</fullName>
    </submittedName>
</protein>
<dbReference type="EMBL" id="CAXDID020000022">
    <property type="protein sequence ID" value="CAL5988234.1"/>
    <property type="molecule type" value="Genomic_DNA"/>
</dbReference>
<reference evidence="1" key="1">
    <citation type="submission" date="2023-06" db="EMBL/GenBank/DDBJ databases">
        <authorList>
            <person name="Kurt Z."/>
        </authorList>
    </citation>
    <scope>NUCLEOTIDE SEQUENCE</scope>
</reference>
<dbReference type="Proteomes" id="UP001642409">
    <property type="component" value="Unassembled WGS sequence"/>
</dbReference>
<sequence>MIPLDIDLLGKTPIISMSTPYQVVQRRKVLHEEFISTLYSSPRSTKMLSTQMIQSKQFEPLPTVKMNHKVIQQIKATPIKNATFSLMNSSTNSIKKSHTFEKIKVVKTKLNQIDNGMFNRYGKNQSLQIEDLVDMML</sequence>
<proteinExistence type="predicted"/>
<keyword evidence="3" id="KW-1185">Reference proteome</keyword>
<evidence type="ECO:0000313" key="1">
    <source>
        <dbReference type="EMBL" id="CAI9977191.1"/>
    </source>
</evidence>
<organism evidence="1">
    <name type="scientific">Hexamita inflata</name>
    <dbReference type="NCBI Taxonomy" id="28002"/>
    <lineage>
        <taxon>Eukaryota</taxon>
        <taxon>Metamonada</taxon>
        <taxon>Diplomonadida</taxon>
        <taxon>Hexamitidae</taxon>
        <taxon>Hexamitinae</taxon>
        <taxon>Hexamita</taxon>
    </lineage>
</organism>
<reference evidence="2 3" key="2">
    <citation type="submission" date="2024-07" db="EMBL/GenBank/DDBJ databases">
        <authorList>
            <person name="Akdeniz Z."/>
        </authorList>
    </citation>
    <scope>NUCLEOTIDE SEQUENCE [LARGE SCALE GENOMIC DNA]</scope>
</reference>